<comment type="caution">
    <text evidence="6">The sequence shown here is derived from an EMBL/GenBank/DDBJ whole genome shotgun (WGS) entry which is preliminary data.</text>
</comment>
<dbReference type="Pfam" id="PF00005">
    <property type="entry name" value="ABC_tran"/>
    <property type="match status" value="1"/>
</dbReference>
<evidence type="ECO:0000313" key="7">
    <source>
        <dbReference type="Proteomes" id="UP000284177"/>
    </source>
</evidence>
<dbReference type="InterPro" id="IPR003593">
    <property type="entry name" value="AAA+_ATPase"/>
</dbReference>
<dbReference type="GO" id="GO:0005524">
    <property type="term" value="F:ATP binding"/>
    <property type="evidence" value="ECO:0007669"/>
    <property type="project" value="UniProtKB-KW"/>
</dbReference>
<organism evidence="6 7">
    <name type="scientific">Thermohalobacter berrensis</name>
    <dbReference type="NCBI Taxonomy" id="99594"/>
    <lineage>
        <taxon>Bacteria</taxon>
        <taxon>Bacillati</taxon>
        <taxon>Bacillota</taxon>
        <taxon>Tissierellia</taxon>
        <taxon>Tissierellales</taxon>
        <taxon>Thermohalobacteraceae</taxon>
        <taxon>Thermohalobacter</taxon>
    </lineage>
</organism>
<gene>
    <name evidence="6" type="ORF">BET03_05960</name>
</gene>
<dbReference type="GO" id="GO:0016887">
    <property type="term" value="F:ATP hydrolysis activity"/>
    <property type="evidence" value="ECO:0007669"/>
    <property type="project" value="InterPro"/>
</dbReference>
<dbReference type="InterPro" id="IPR027417">
    <property type="entry name" value="P-loop_NTPase"/>
</dbReference>
<dbReference type="EMBL" id="MCIB01000038">
    <property type="protein sequence ID" value="RKD29091.1"/>
    <property type="molecule type" value="Genomic_DNA"/>
</dbReference>
<evidence type="ECO:0000256" key="2">
    <source>
        <dbReference type="ARBA" id="ARBA00022741"/>
    </source>
</evidence>
<proteinExistence type="predicted"/>
<dbReference type="RefSeq" id="WP_120170553.1">
    <property type="nucleotide sequence ID" value="NZ_MCIB01000038.1"/>
</dbReference>
<dbReference type="InterPro" id="IPR003439">
    <property type="entry name" value="ABC_transporter-like_ATP-bd"/>
</dbReference>
<reference evidence="6 7" key="1">
    <citation type="submission" date="2016-08" db="EMBL/GenBank/DDBJ databases">
        <title>Novel Firmicutes and Novel Genomes.</title>
        <authorList>
            <person name="Poppleton D.I."/>
            <person name="Gribaldo S."/>
        </authorList>
    </citation>
    <scope>NUCLEOTIDE SEQUENCE [LARGE SCALE GENOMIC DNA]</scope>
    <source>
        <strain evidence="6 7">CTT3</strain>
    </source>
</reference>
<protein>
    <recommendedName>
        <fullName evidence="5">ABC transporter domain-containing protein</fullName>
    </recommendedName>
</protein>
<evidence type="ECO:0000256" key="1">
    <source>
        <dbReference type="ARBA" id="ARBA00022448"/>
    </source>
</evidence>
<dbReference type="PANTHER" id="PTHR42794:SF1">
    <property type="entry name" value="HEMIN IMPORT ATP-BINDING PROTEIN HMUV"/>
    <property type="match status" value="1"/>
</dbReference>
<dbReference type="CDD" id="cd03214">
    <property type="entry name" value="ABC_Iron-Siderophores_B12_Hemin"/>
    <property type="match status" value="1"/>
</dbReference>
<evidence type="ECO:0000256" key="3">
    <source>
        <dbReference type="ARBA" id="ARBA00022840"/>
    </source>
</evidence>
<dbReference type="Proteomes" id="UP000284177">
    <property type="component" value="Unassembled WGS sequence"/>
</dbReference>
<dbReference type="FunFam" id="3.40.50.300:FF:000134">
    <property type="entry name" value="Iron-enterobactin ABC transporter ATP-binding protein"/>
    <property type="match status" value="1"/>
</dbReference>
<keyword evidence="4" id="KW-1278">Translocase</keyword>
<dbReference type="PROSITE" id="PS50893">
    <property type="entry name" value="ABC_TRANSPORTER_2"/>
    <property type="match status" value="1"/>
</dbReference>
<name>A0A419SV44_9FIRM</name>
<dbReference type="Gene3D" id="3.40.50.300">
    <property type="entry name" value="P-loop containing nucleotide triphosphate hydrolases"/>
    <property type="match status" value="1"/>
</dbReference>
<dbReference type="AlphaFoldDB" id="A0A419SV44"/>
<keyword evidence="2" id="KW-0547">Nucleotide-binding</keyword>
<accession>A0A419SV44</accession>
<dbReference type="InterPro" id="IPR017871">
    <property type="entry name" value="ABC_transporter-like_CS"/>
</dbReference>
<evidence type="ECO:0000313" key="6">
    <source>
        <dbReference type="EMBL" id="RKD29091.1"/>
    </source>
</evidence>
<keyword evidence="3" id="KW-0067">ATP-binding</keyword>
<dbReference type="SUPFAM" id="SSF52540">
    <property type="entry name" value="P-loop containing nucleoside triphosphate hydrolases"/>
    <property type="match status" value="1"/>
</dbReference>
<dbReference type="PROSITE" id="PS00211">
    <property type="entry name" value="ABC_TRANSPORTER_1"/>
    <property type="match status" value="1"/>
</dbReference>
<dbReference type="SMART" id="SM00382">
    <property type="entry name" value="AAA"/>
    <property type="match status" value="1"/>
</dbReference>
<sequence length="421" mass="47546">MTEAIKVKSLYFGYGDNHVLKDINFTIKKGDFVSIIGPNGSGKSTLLKNIANILKPEKGIIEVDGKNIIDYSVKELAKKIALVPQDTHIAYEFNVFDIVLMGRNPYLKRFERETDKDFQIAKESLKLTDTLHLKDKGINNISGGERQRVIISRALAQQPKILLLDEPTSHLDINHQIDILSLLQKLNKEKEMTIVVVIHDINLAARFSNKIILLNKGEVLSIGNPKEVINYNNLENTYNLDMIITDNPYTNSPYIIPLTSKEKNNYRKINKKVHVICGGGTGGEVLNKLDLFGYRFSVGVINIGDSDWQLGKKLSAELIEEMPFTGITDKAYKKNVATMEKSDVVVLTSVPYGKGNFKNLEAAYKALEKGKPVYLIDNYQKYKRFDYVNGKAKKILDDMKKKGLKLVNSVDELLLMLKKHV</sequence>
<keyword evidence="7" id="KW-1185">Reference proteome</keyword>
<evidence type="ECO:0000259" key="5">
    <source>
        <dbReference type="PROSITE" id="PS50893"/>
    </source>
</evidence>
<evidence type="ECO:0000256" key="4">
    <source>
        <dbReference type="ARBA" id="ARBA00022967"/>
    </source>
</evidence>
<dbReference type="OrthoDB" id="9799337at2"/>
<keyword evidence="1" id="KW-0813">Transport</keyword>
<dbReference type="PANTHER" id="PTHR42794">
    <property type="entry name" value="HEMIN IMPORT ATP-BINDING PROTEIN HMUV"/>
    <property type="match status" value="1"/>
</dbReference>
<feature type="domain" description="ABC transporter" evidence="5">
    <location>
        <begin position="5"/>
        <end position="241"/>
    </location>
</feature>